<accession>A0ABN8AKR7</accession>
<name>A0ABN8AKR7_9PROT</name>
<gene>
    <name evidence="7" type="ORF">NTG6680_2100</name>
</gene>
<dbReference type="PANTHER" id="PTHR10846:SF8">
    <property type="entry name" value="INNER MEMBRANE PROTEIN YRBG"/>
    <property type="match status" value="1"/>
</dbReference>
<evidence type="ECO:0000313" key="8">
    <source>
        <dbReference type="Proteomes" id="UP000839052"/>
    </source>
</evidence>
<evidence type="ECO:0000256" key="5">
    <source>
        <dbReference type="SAM" id="Phobius"/>
    </source>
</evidence>
<feature type="transmembrane region" description="Helical" evidence="5">
    <location>
        <begin position="130"/>
        <end position="147"/>
    </location>
</feature>
<comment type="subcellular location">
    <subcellularLocation>
        <location evidence="1">Membrane</location>
        <topology evidence="1">Multi-pass membrane protein</topology>
    </subcellularLocation>
</comment>
<feature type="transmembrane region" description="Helical" evidence="5">
    <location>
        <begin position="245"/>
        <end position="272"/>
    </location>
</feature>
<evidence type="ECO:0000259" key="6">
    <source>
        <dbReference type="Pfam" id="PF01699"/>
    </source>
</evidence>
<feature type="transmembrane region" description="Helical" evidence="5">
    <location>
        <begin position="309"/>
        <end position="325"/>
    </location>
</feature>
<feature type="transmembrane region" description="Helical" evidence="5">
    <location>
        <begin position="6"/>
        <end position="27"/>
    </location>
</feature>
<feature type="domain" description="Sodium/calcium exchanger membrane region" evidence="6">
    <location>
        <begin position="6"/>
        <end position="142"/>
    </location>
</feature>
<keyword evidence="8" id="KW-1185">Reference proteome</keyword>
<evidence type="ECO:0000256" key="2">
    <source>
        <dbReference type="ARBA" id="ARBA00022692"/>
    </source>
</evidence>
<evidence type="ECO:0000256" key="3">
    <source>
        <dbReference type="ARBA" id="ARBA00022989"/>
    </source>
</evidence>
<feature type="transmembrane region" description="Helical" evidence="5">
    <location>
        <begin position="39"/>
        <end position="63"/>
    </location>
</feature>
<feature type="domain" description="Sodium/calcium exchanger membrane region" evidence="6">
    <location>
        <begin position="182"/>
        <end position="320"/>
    </location>
</feature>
<keyword evidence="3 5" id="KW-1133">Transmembrane helix</keyword>
<dbReference type="RefSeq" id="WP_239797138.1">
    <property type="nucleotide sequence ID" value="NZ_OU912926.1"/>
</dbReference>
<dbReference type="Gene3D" id="1.20.1420.30">
    <property type="entry name" value="NCX, central ion-binding region"/>
    <property type="match status" value="2"/>
</dbReference>
<feature type="transmembrane region" description="Helical" evidence="5">
    <location>
        <begin position="69"/>
        <end position="92"/>
    </location>
</feature>
<evidence type="ECO:0000313" key="7">
    <source>
        <dbReference type="EMBL" id="CAG9933349.1"/>
    </source>
</evidence>
<keyword evidence="2 5" id="KW-0812">Transmembrane</keyword>
<feature type="transmembrane region" description="Helical" evidence="5">
    <location>
        <begin position="278"/>
        <end position="297"/>
    </location>
</feature>
<sequence length="327" mass="34330">MQPHPAIIFLGGLVVIIVGAEVLLRGATRMAAMLNIQPILIGLTVVAIGTSMPELAVGITAAYEGKGPLSVGNIAGGNLFILLFVLGLSALYRPLPLRLQSIKFDVPVMIATSLMLIAMAWDGVLSRTEGAILVGASIAYFTTLVRLSRRESARMKLEFAQEYSPSALKTRPSPRQWAWKGLLLAGGIALTIIGANLLVAGAVDIATSFGVSDAVIGLTIVAFGTNAPELTTTLVATLKDDRDVAIGNLIGSSITNILVILGLICLAAPGGIEVSSDVLRIDLPLAALVALVCLPVFRSDQKVTRREGAFFVAAYIAYLSSLLLLRT</sequence>
<dbReference type="InterPro" id="IPR044880">
    <property type="entry name" value="NCX_ion-bd_dom_sf"/>
</dbReference>
<organism evidence="7 8">
    <name type="scientific">Candidatus Nitrotoga arctica</name>
    <dbReference type="NCBI Taxonomy" id="453162"/>
    <lineage>
        <taxon>Bacteria</taxon>
        <taxon>Pseudomonadati</taxon>
        <taxon>Pseudomonadota</taxon>
        <taxon>Betaproteobacteria</taxon>
        <taxon>Nitrosomonadales</taxon>
        <taxon>Gallionellaceae</taxon>
        <taxon>Candidatus Nitrotoga</taxon>
    </lineage>
</organism>
<dbReference type="EMBL" id="OU912926">
    <property type="protein sequence ID" value="CAG9933349.1"/>
    <property type="molecule type" value="Genomic_DNA"/>
</dbReference>
<dbReference type="Pfam" id="PF01699">
    <property type="entry name" value="Na_Ca_ex"/>
    <property type="match status" value="2"/>
</dbReference>
<dbReference type="PANTHER" id="PTHR10846">
    <property type="entry name" value="SODIUM/POTASSIUM/CALCIUM EXCHANGER"/>
    <property type="match status" value="1"/>
</dbReference>
<evidence type="ECO:0000256" key="4">
    <source>
        <dbReference type="ARBA" id="ARBA00023136"/>
    </source>
</evidence>
<dbReference type="InterPro" id="IPR004481">
    <property type="entry name" value="K/Na/Ca-exchanger"/>
</dbReference>
<reference evidence="7 8" key="1">
    <citation type="submission" date="2021-10" db="EMBL/GenBank/DDBJ databases">
        <authorList>
            <person name="Koch H."/>
        </authorList>
    </citation>
    <scope>NUCLEOTIDE SEQUENCE [LARGE SCALE GENOMIC DNA]</scope>
    <source>
        <strain evidence="7">6680</strain>
    </source>
</reference>
<dbReference type="Proteomes" id="UP000839052">
    <property type="component" value="Chromosome"/>
</dbReference>
<dbReference type="InterPro" id="IPR004837">
    <property type="entry name" value="NaCa_Exmemb"/>
</dbReference>
<protein>
    <submittedName>
        <fullName evidence="7">Sodium:calcium antiporter</fullName>
    </submittedName>
</protein>
<evidence type="ECO:0000256" key="1">
    <source>
        <dbReference type="ARBA" id="ARBA00004141"/>
    </source>
</evidence>
<keyword evidence="4 5" id="KW-0472">Membrane</keyword>
<feature type="transmembrane region" description="Helical" evidence="5">
    <location>
        <begin position="177"/>
        <end position="199"/>
    </location>
</feature>
<dbReference type="NCBIfam" id="TIGR00367">
    <property type="entry name" value="calcium/sodium antiporter"/>
    <property type="match status" value="1"/>
</dbReference>
<feature type="transmembrane region" description="Helical" evidence="5">
    <location>
        <begin position="104"/>
        <end position="124"/>
    </location>
</feature>
<proteinExistence type="predicted"/>